<dbReference type="SMART" id="SM00327">
    <property type="entry name" value="VWA"/>
    <property type="match status" value="1"/>
</dbReference>
<dbReference type="Gene3D" id="3.40.50.410">
    <property type="entry name" value="von Willebrand factor, type A domain"/>
    <property type="match status" value="2"/>
</dbReference>
<proteinExistence type="predicted"/>
<feature type="coiled-coil region" evidence="2">
    <location>
        <begin position="441"/>
        <end position="468"/>
    </location>
</feature>
<keyword evidence="6" id="KW-1185">Reference proteome</keyword>
<feature type="domain" description="VWFA" evidence="4">
    <location>
        <begin position="166"/>
        <end position="357"/>
    </location>
</feature>
<sequence>MKKYFIYLGLMLVLASCSSEDETLNQAKETSNEVMEENEKNSNQNTENSMIEKLDSIKLVQTKEDMKKQQGGVLLNNISMEEELAVNEEERLQEINEELREQLEDITKQTQDPVQLEKALTYLLGSHHYKQIFENAEEFEPDFEEPYLPYPGKSKAEVKQEPKSGKAIILLDASSSMLLSVDERMKMDVAKEATSRFAEVIGQESDVSLVVYGHKGSESDSDKVVSCEGIEEIYPMDTYDQEVFETSLTTFESKGWTPLAEAIKKAADMSDSFEEAITVYIVSDGVETCDGDPVKEAENFVKKDEERTVNIIGFNVDQDAEEELQNVSAAGNGDYYTANNADDLQKTIEYEWLPSAIDLAWAFTKAPGPWEILDAYNLFDVEHEKIKTTIKNENDRYNHTVNILAEEEMLSSEVISELQDSIEEKYQSRLDILLNTRSKKIEEIDESADKIKERVNEWTEEMRKRRDERGDIW</sequence>
<dbReference type="PROSITE" id="PS51257">
    <property type="entry name" value="PROKAR_LIPOPROTEIN"/>
    <property type="match status" value="1"/>
</dbReference>
<dbReference type="InterPro" id="IPR036465">
    <property type="entry name" value="vWFA_dom_sf"/>
</dbReference>
<dbReference type="PROSITE" id="PS50234">
    <property type="entry name" value="VWFA"/>
    <property type="match status" value="1"/>
</dbReference>
<feature type="compositionally biased region" description="Polar residues" evidence="3">
    <location>
        <begin position="24"/>
        <end position="33"/>
    </location>
</feature>
<dbReference type="Pfam" id="PF00092">
    <property type="entry name" value="VWA"/>
    <property type="match status" value="1"/>
</dbReference>
<dbReference type="RefSeq" id="WP_285931266.1">
    <property type="nucleotide sequence ID" value="NZ_JASTZU010000024.1"/>
</dbReference>
<dbReference type="InterPro" id="IPR002035">
    <property type="entry name" value="VWF_A"/>
</dbReference>
<evidence type="ECO:0000256" key="1">
    <source>
        <dbReference type="ARBA" id="ARBA00022729"/>
    </source>
</evidence>
<evidence type="ECO:0000313" key="5">
    <source>
        <dbReference type="EMBL" id="MDL4840251.1"/>
    </source>
</evidence>
<keyword evidence="2" id="KW-0175">Coiled coil</keyword>
<dbReference type="SUPFAM" id="SSF53300">
    <property type="entry name" value="vWA-like"/>
    <property type="match status" value="1"/>
</dbReference>
<comment type="caution">
    <text evidence="5">The sequence shown here is derived from an EMBL/GenBank/DDBJ whole genome shotgun (WGS) entry which is preliminary data.</text>
</comment>
<dbReference type="InterPro" id="IPR012640">
    <property type="entry name" value="Membr_lipoprot_lipid_attach_CS"/>
</dbReference>
<feature type="coiled-coil region" evidence="2">
    <location>
        <begin position="78"/>
        <end position="112"/>
    </location>
</feature>
<dbReference type="EMBL" id="JASTZU010000024">
    <property type="protein sequence ID" value="MDL4840251.1"/>
    <property type="molecule type" value="Genomic_DNA"/>
</dbReference>
<organism evidence="5 6">
    <name type="scientific">Aquibacillus rhizosphaerae</name>
    <dbReference type="NCBI Taxonomy" id="3051431"/>
    <lineage>
        <taxon>Bacteria</taxon>
        <taxon>Bacillati</taxon>
        <taxon>Bacillota</taxon>
        <taxon>Bacilli</taxon>
        <taxon>Bacillales</taxon>
        <taxon>Bacillaceae</taxon>
        <taxon>Aquibacillus</taxon>
    </lineage>
</organism>
<accession>A0ABT7L311</accession>
<gene>
    <name evidence="5" type="ORF">QQS35_07245</name>
</gene>
<evidence type="ECO:0000256" key="3">
    <source>
        <dbReference type="SAM" id="MobiDB-lite"/>
    </source>
</evidence>
<keyword evidence="1" id="KW-0732">Signal</keyword>
<protein>
    <submittedName>
        <fullName evidence="5">VWA domain-containing protein</fullName>
    </submittedName>
</protein>
<evidence type="ECO:0000313" key="6">
    <source>
        <dbReference type="Proteomes" id="UP001235343"/>
    </source>
</evidence>
<name>A0ABT7L311_9BACI</name>
<evidence type="ECO:0000259" key="4">
    <source>
        <dbReference type="PROSITE" id="PS50234"/>
    </source>
</evidence>
<evidence type="ECO:0000256" key="2">
    <source>
        <dbReference type="SAM" id="Coils"/>
    </source>
</evidence>
<dbReference type="Proteomes" id="UP001235343">
    <property type="component" value="Unassembled WGS sequence"/>
</dbReference>
<reference evidence="5 6" key="1">
    <citation type="submission" date="2023-06" db="EMBL/GenBank/DDBJ databases">
        <title>Aquibacillus rhizosphaerae LR5S19.</title>
        <authorList>
            <person name="Sun J.-Q."/>
        </authorList>
    </citation>
    <scope>NUCLEOTIDE SEQUENCE [LARGE SCALE GENOMIC DNA]</scope>
    <source>
        <strain evidence="5 6">LR5S19</strain>
    </source>
</reference>
<feature type="region of interest" description="Disordered" evidence="3">
    <location>
        <begin position="24"/>
        <end position="47"/>
    </location>
</feature>
<dbReference type="Pfam" id="PF08139">
    <property type="entry name" value="LPAM_1"/>
    <property type="match status" value="1"/>
</dbReference>